<dbReference type="Gene3D" id="1.10.3720.10">
    <property type="entry name" value="MetI-like"/>
    <property type="match status" value="1"/>
</dbReference>
<evidence type="ECO:0000256" key="7">
    <source>
        <dbReference type="RuleBase" id="RU363032"/>
    </source>
</evidence>
<evidence type="ECO:0000256" key="2">
    <source>
        <dbReference type="ARBA" id="ARBA00022448"/>
    </source>
</evidence>
<dbReference type="GO" id="GO:0055085">
    <property type="term" value="P:transmembrane transport"/>
    <property type="evidence" value="ECO:0007669"/>
    <property type="project" value="InterPro"/>
</dbReference>
<evidence type="ECO:0000256" key="5">
    <source>
        <dbReference type="ARBA" id="ARBA00022989"/>
    </source>
</evidence>
<accession>A0A0G3BIJ0</accession>
<feature type="transmembrane region" description="Helical" evidence="7">
    <location>
        <begin position="118"/>
        <end position="140"/>
    </location>
</feature>
<dbReference type="OrthoDB" id="9803623at2"/>
<evidence type="ECO:0000256" key="4">
    <source>
        <dbReference type="ARBA" id="ARBA00022692"/>
    </source>
</evidence>
<name>A0A0G3BIJ0_9BURK</name>
<dbReference type="Pfam" id="PF19300">
    <property type="entry name" value="BPD_transp_1_N"/>
    <property type="match status" value="1"/>
</dbReference>
<evidence type="ECO:0000313" key="9">
    <source>
        <dbReference type="EMBL" id="AKJ29197.1"/>
    </source>
</evidence>
<keyword evidence="6 7" id="KW-0472">Membrane</keyword>
<evidence type="ECO:0000259" key="8">
    <source>
        <dbReference type="PROSITE" id="PS50928"/>
    </source>
</evidence>
<reference evidence="9 10" key="1">
    <citation type="submission" date="2015-05" db="EMBL/GenBank/DDBJ databases">
        <authorList>
            <person name="Tang B."/>
            <person name="Yu Y."/>
        </authorList>
    </citation>
    <scope>NUCLEOTIDE SEQUENCE [LARGE SCALE GENOMIC DNA]</scope>
    <source>
        <strain evidence="9 10">DSM 7029</strain>
    </source>
</reference>
<feature type="domain" description="ABC transmembrane type-1" evidence="8">
    <location>
        <begin position="112"/>
        <end position="317"/>
    </location>
</feature>
<dbReference type="PANTHER" id="PTHR30465">
    <property type="entry name" value="INNER MEMBRANE ABC TRANSPORTER"/>
    <property type="match status" value="1"/>
</dbReference>
<feature type="transmembrane region" description="Helical" evidence="7">
    <location>
        <begin position="244"/>
        <end position="262"/>
    </location>
</feature>
<dbReference type="KEGG" id="pbh:AAW51_2506"/>
<gene>
    <name evidence="9" type="ORF">AAW51_2506</name>
</gene>
<proteinExistence type="inferred from homology"/>
<protein>
    <submittedName>
        <fullName evidence="9">Peptide ABC transporter permease</fullName>
    </submittedName>
</protein>
<keyword evidence="3" id="KW-1003">Cell membrane</keyword>
<dbReference type="STRING" id="413882.AAW51_2506"/>
<dbReference type="GO" id="GO:0005886">
    <property type="term" value="C:plasma membrane"/>
    <property type="evidence" value="ECO:0007669"/>
    <property type="project" value="UniProtKB-SubCell"/>
</dbReference>
<evidence type="ECO:0000256" key="3">
    <source>
        <dbReference type="ARBA" id="ARBA00022475"/>
    </source>
</evidence>
<evidence type="ECO:0000256" key="6">
    <source>
        <dbReference type="ARBA" id="ARBA00023136"/>
    </source>
</evidence>
<evidence type="ECO:0000313" key="10">
    <source>
        <dbReference type="Proteomes" id="UP000035352"/>
    </source>
</evidence>
<dbReference type="PANTHER" id="PTHR30465:SF0">
    <property type="entry name" value="OLIGOPEPTIDE TRANSPORT SYSTEM PERMEASE PROTEIN APPB"/>
    <property type="match status" value="1"/>
</dbReference>
<comment type="similarity">
    <text evidence="7">Belongs to the binding-protein-dependent transport system permease family.</text>
</comment>
<organism evidence="9 10">
    <name type="scientific">Caldimonas brevitalea</name>
    <dbReference type="NCBI Taxonomy" id="413882"/>
    <lineage>
        <taxon>Bacteria</taxon>
        <taxon>Pseudomonadati</taxon>
        <taxon>Pseudomonadota</taxon>
        <taxon>Betaproteobacteria</taxon>
        <taxon>Burkholderiales</taxon>
        <taxon>Sphaerotilaceae</taxon>
        <taxon>Caldimonas</taxon>
    </lineage>
</organism>
<dbReference type="CDD" id="cd06261">
    <property type="entry name" value="TM_PBP2"/>
    <property type="match status" value="1"/>
</dbReference>
<dbReference type="EMBL" id="CP011371">
    <property type="protein sequence ID" value="AKJ29197.1"/>
    <property type="molecule type" value="Genomic_DNA"/>
</dbReference>
<keyword evidence="10" id="KW-1185">Reference proteome</keyword>
<dbReference type="AlphaFoldDB" id="A0A0G3BIJ0"/>
<feature type="transmembrane region" description="Helical" evidence="7">
    <location>
        <begin position="299"/>
        <end position="320"/>
    </location>
</feature>
<feature type="transmembrane region" description="Helical" evidence="7">
    <location>
        <begin position="147"/>
        <end position="170"/>
    </location>
</feature>
<dbReference type="PROSITE" id="PS50928">
    <property type="entry name" value="ABC_TM1"/>
    <property type="match status" value="1"/>
</dbReference>
<dbReference type="InterPro" id="IPR000515">
    <property type="entry name" value="MetI-like"/>
</dbReference>
<evidence type="ECO:0000256" key="1">
    <source>
        <dbReference type="ARBA" id="ARBA00004651"/>
    </source>
</evidence>
<keyword evidence="4 7" id="KW-0812">Transmembrane</keyword>
<comment type="subcellular location">
    <subcellularLocation>
        <location evidence="1 7">Cell membrane</location>
        <topology evidence="1 7">Multi-pass membrane protein</topology>
    </subcellularLocation>
</comment>
<keyword evidence="2 7" id="KW-0813">Transport</keyword>
<dbReference type="SUPFAM" id="SSF161098">
    <property type="entry name" value="MetI-like"/>
    <property type="match status" value="1"/>
</dbReference>
<sequence>MLNYLIRRIGYGFLILLGVNLLTFVLFFTVNTPDDMARLNIGGKRVTAEQITKWKAQRGYDKPLYWNAESEGLDKLTDTVFWDRSVSLFALDFGRADAESAGNIGHQVATRMGVSLQLAVPLFLLQVVVSTAFALLLVFFRHSRIDFWGVVLCVLMLSISSLFYIIFGQFLFSKVMRLVPISGYDGGLDAVKFLILPVLLSLLSRLGGEARLYRAMFLEEVGKDYVRTARAKGLAEHVVLMRHVLRNALIPIITSAGSYLPYVFLGSLVFESFFGIPGLGTYVIEAIGSQDFAIVRTMVFLGSLLYIATYVLIDVAYTWVDPRVRLG</sequence>
<dbReference type="PATRIC" id="fig|413882.6.peg.2617"/>
<dbReference type="RefSeq" id="WP_047194885.1">
    <property type="nucleotide sequence ID" value="NZ_CP011371.1"/>
</dbReference>
<keyword evidence="5 7" id="KW-1133">Transmembrane helix</keyword>
<feature type="transmembrane region" description="Helical" evidence="7">
    <location>
        <begin position="190"/>
        <end position="208"/>
    </location>
</feature>
<dbReference type="InterPro" id="IPR045621">
    <property type="entry name" value="BPD_transp_1_N"/>
</dbReference>
<dbReference type="InterPro" id="IPR035906">
    <property type="entry name" value="MetI-like_sf"/>
</dbReference>
<dbReference type="Proteomes" id="UP000035352">
    <property type="component" value="Chromosome"/>
</dbReference>
<dbReference type="Pfam" id="PF00528">
    <property type="entry name" value="BPD_transp_1"/>
    <property type="match status" value="1"/>
</dbReference>
<feature type="transmembrane region" description="Helical" evidence="7">
    <location>
        <begin position="12"/>
        <end position="30"/>
    </location>
</feature>